<evidence type="ECO:0000256" key="5">
    <source>
        <dbReference type="ARBA" id="ARBA00022884"/>
    </source>
</evidence>
<dbReference type="InterPro" id="IPR011530">
    <property type="entry name" value="rRNA_adenine_dimethylase"/>
</dbReference>
<dbReference type="GO" id="GO:0052908">
    <property type="term" value="F:16S rRNA (adenine(1518)-N(6)/adenine(1519)-N(6))-dimethyltransferase activity"/>
    <property type="evidence" value="ECO:0007669"/>
    <property type="project" value="UniProtKB-EC"/>
</dbReference>
<dbReference type="EC" id="2.1.1.182" evidence="8"/>
<evidence type="ECO:0000256" key="3">
    <source>
        <dbReference type="ARBA" id="ARBA00022679"/>
    </source>
</evidence>
<dbReference type="EMBL" id="DTAI01000120">
    <property type="protein sequence ID" value="HGN36717.1"/>
    <property type="molecule type" value="Genomic_DNA"/>
</dbReference>
<evidence type="ECO:0000256" key="2">
    <source>
        <dbReference type="ARBA" id="ARBA00022603"/>
    </source>
</evidence>
<sequence>MKELNTLNHGRTLPNSRKELISWMKAKLRKHGIRLRRRLSQIVLIDPKILSFIAKKSSELTPCRDTATILEIGAGIGNLTQFLGSENGNALIIAVEIDHRFAPILQEIKRVYNNVEIVIGDALTLLESIRGIDLVTGNIPYHITSHLLLAIARSDIPFALLTMQKDVAERIVSKPGTKNYGKLSILIQLLFDVEILKAVPPVLFVPHPQVSSSIIVLRRKRLYDRYVETIEELTKCLFSYKRKLVIKAFEYCLGKKLNEKIRVEGSIWRKRVAHLTIEDIMELVNIYVKLRTEN</sequence>
<reference evidence="8" key="1">
    <citation type="journal article" date="2020" name="mSystems">
        <title>Genome- and Community-Level Interaction Insights into Carbon Utilization and Element Cycling Functions of Hydrothermarchaeota in Hydrothermal Sediment.</title>
        <authorList>
            <person name="Zhou Z."/>
            <person name="Liu Y."/>
            <person name="Xu W."/>
            <person name="Pan J."/>
            <person name="Luo Z.H."/>
            <person name="Li M."/>
        </authorList>
    </citation>
    <scope>NUCLEOTIDE SEQUENCE [LARGE SCALE GENOMIC DNA]</scope>
    <source>
        <strain evidence="8">SpSt-618</strain>
    </source>
</reference>
<feature type="domain" description="Ribosomal RNA adenine methylase transferase N-terminal" evidence="7">
    <location>
        <begin position="45"/>
        <end position="221"/>
    </location>
</feature>
<dbReference type="NCBIfam" id="TIGR00755">
    <property type="entry name" value="ksgA"/>
    <property type="match status" value="1"/>
</dbReference>
<feature type="binding site" evidence="6">
    <location>
        <position position="73"/>
    </location>
    <ligand>
        <name>S-adenosyl-L-methionine</name>
        <dbReference type="ChEBI" id="CHEBI:59789"/>
    </ligand>
</feature>
<dbReference type="GO" id="GO:0003723">
    <property type="term" value="F:RNA binding"/>
    <property type="evidence" value="ECO:0007669"/>
    <property type="project" value="UniProtKB-UniRule"/>
</dbReference>
<feature type="binding site" evidence="6">
    <location>
        <position position="121"/>
    </location>
    <ligand>
        <name>S-adenosyl-L-methionine</name>
        <dbReference type="ChEBI" id="CHEBI:59789"/>
    </ligand>
</feature>
<feature type="binding site" evidence="6">
    <location>
        <position position="138"/>
    </location>
    <ligand>
        <name>S-adenosyl-L-methionine</name>
        <dbReference type="ChEBI" id="CHEBI:59789"/>
    </ligand>
</feature>
<dbReference type="SMART" id="SM00650">
    <property type="entry name" value="rADc"/>
    <property type="match status" value="1"/>
</dbReference>
<protein>
    <submittedName>
        <fullName evidence="8">Ribosomal RNA small subunit methyltransferase A</fullName>
        <ecNumber evidence="8">2.1.1.182</ecNumber>
    </submittedName>
</protein>
<evidence type="ECO:0000259" key="7">
    <source>
        <dbReference type="SMART" id="SM00650"/>
    </source>
</evidence>
<evidence type="ECO:0000313" key="8">
    <source>
        <dbReference type="EMBL" id="HGN36717.1"/>
    </source>
</evidence>
<keyword evidence="2 6" id="KW-0489">Methyltransferase</keyword>
<comment type="caution">
    <text evidence="8">The sequence shown here is derived from an EMBL/GenBank/DDBJ whole genome shotgun (WGS) entry which is preliminary data.</text>
</comment>
<dbReference type="SUPFAM" id="SSF53335">
    <property type="entry name" value="S-adenosyl-L-methionine-dependent methyltransferases"/>
    <property type="match status" value="1"/>
</dbReference>
<evidence type="ECO:0000256" key="6">
    <source>
        <dbReference type="PROSITE-ProRule" id="PRU01026"/>
    </source>
</evidence>
<keyword evidence="5 6" id="KW-0694">RNA-binding</keyword>
<dbReference type="PROSITE" id="PS51689">
    <property type="entry name" value="SAM_RNA_A_N6_MT"/>
    <property type="match status" value="1"/>
</dbReference>
<dbReference type="InterPro" id="IPR020596">
    <property type="entry name" value="rRNA_Ade_Mease_Trfase_CS"/>
</dbReference>
<dbReference type="InterPro" id="IPR029063">
    <property type="entry name" value="SAM-dependent_MTases_sf"/>
</dbReference>
<dbReference type="PROSITE" id="PS01131">
    <property type="entry name" value="RRNA_A_DIMETH"/>
    <property type="match status" value="1"/>
</dbReference>
<proteinExistence type="inferred from homology"/>
<feature type="binding site" evidence="6">
    <location>
        <position position="96"/>
    </location>
    <ligand>
        <name>S-adenosyl-L-methionine</name>
        <dbReference type="ChEBI" id="CHEBI:59789"/>
    </ligand>
</feature>
<keyword evidence="3 6" id="KW-0808">Transferase</keyword>
<keyword evidence="4 6" id="KW-0949">S-adenosyl-L-methionine</keyword>
<name>A0A7J3I7Z0_9CREN</name>
<keyword evidence="1" id="KW-0698">rRNA processing</keyword>
<evidence type="ECO:0000256" key="4">
    <source>
        <dbReference type="ARBA" id="ARBA00022691"/>
    </source>
</evidence>
<organism evidence="8">
    <name type="scientific">Ignisphaera aggregans</name>
    <dbReference type="NCBI Taxonomy" id="334771"/>
    <lineage>
        <taxon>Archaea</taxon>
        <taxon>Thermoproteota</taxon>
        <taxon>Thermoprotei</taxon>
        <taxon>Desulfurococcales</taxon>
        <taxon>Desulfurococcaceae</taxon>
        <taxon>Ignisphaera</taxon>
    </lineage>
</organism>
<comment type="caution">
    <text evidence="6">Lacks conserved residue(s) required for the propagation of feature annotation.</text>
</comment>
<comment type="similarity">
    <text evidence="6">Belongs to the class I-like SAM-binding methyltransferase superfamily. rRNA adenine N(6)-methyltransferase family.</text>
</comment>
<evidence type="ECO:0000256" key="1">
    <source>
        <dbReference type="ARBA" id="ARBA00022552"/>
    </source>
</evidence>
<dbReference type="InterPro" id="IPR001737">
    <property type="entry name" value="KsgA/Erm"/>
</dbReference>
<dbReference type="Gene3D" id="3.40.50.150">
    <property type="entry name" value="Vaccinia Virus protein VP39"/>
    <property type="match status" value="1"/>
</dbReference>
<accession>A0A7J3I7Z0</accession>
<gene>
    <name evidence="8" type="primary">rsmA</name>
    <name evidence="8" type="ORF">ENT87_04110</name>
</gene>
<feature type="binding site" evidence="6">
    <location>
        <position position="44"/>
    </location>
    <ligand>
        <name>S-adenosyl-L-methionine</name>
        <dbReference type="ChEBI" id="CHEBI:59789"/>
    </ligand>
</feature>
<dbReference type="Pfam" id="PF00398">
    <property type="entry name" value="RrnaAD"/>
    <property type="match status" value="1"/>
</dbReference>
<dbReference type="InterPro" id="IPR020598">
    <property type="entry name" value="rRNA_Ade_methylase_Trfase_N"/>
</dbReference>
<dbReference type="PANTHER" id="PTHR11727">
    <property type="entry name" value="DIMETHYLADENOSINE TRANSFERASE"/>
    <property type="match status" value="1"/>
</dbReference>
<dbReference type="CDD" id="cd02440">
    <property type="entry name" value="AdoMet_MTases"/>
    <property type="match status" value="1"/>
</dbReference>
<dbReference type="AlphaFoldDB" id="A0A7J3I7Z0"/>
<dbReference type="PANTHER" id="PTHR11727:SF7">
    <property type="entry name" value="DIMETHYLADENOSINE TRANSFERASE-RELATED"/>
    <property type="match status" value="1"/>
</dbReference>